<dbReference type="OrthoDB" id="9805013at2"/>
<dbReference type="AlphaFoldDB" id="Q5FJZ6"/>
<accession>Q5FJZ6</accession>
<dbReference type="Gene3D" id="3.40.50.360">
    <property type="match status" value="1"/>
</dbReference>
<sequence>MYNHFLPAELKQYLDLTAVAHKTFKYTEKGAVGLLKGKKEMHIQAAGGLYHGEGIKPTLPDLGSIYLDNTMKFYGIDNINSVYIEGVDADPTKRDDIVNAAMNEAEKKAKEF</sequence>
<dbReference type="BioCyc" id="LACI272621:G1G49-1129-MONOMER"/>
<dbReference type="Proteomes" id="UP000006381">
    <property type="component" value="Chromosome"/>
</dbReference>
<dbReference type="STRING" id="272621.LBA1137"/>
<protein>
    <submittedName>
        <fullName evidence="2">Putative acyl carrier protein phosphodiesterase</fullName>
    </submittedName>
</protein>
<organism evidence="3">
    <name type="scientific">Lactobacillus acidophilus (strain ATCC 700396 / NCK56 / N2 / NCFM)</name>
    <dbReference type="NCBI Taxonomy" id="272621"/>
    <lineage>
        <taxon>Bacteria</taxon>
        <taxon>Bacillati</taxon>
        <taxon>Bacillota</taxon>
        <taxon>Bacilli</taxon>
        <taxon>Lactobacillales</taxon>
        <taxon>Lactobacillaceae</taxon>
        <taxon>Lactobacillus</taxon>
    </lineage>
</organism>
<name>Q5FJZ6_LACAC</name>
<keyword evidence="3" id="KW-1185">Reference proteome</keyword>
<dbReference type="InterPro" id="IPR050104">
    <property type="entry name" value="FMN-dep_NADH:Q_OxRdtase_AzoR1"/>
</dbReference>
<dbReference type="EMBL" id="CP000033">
    <property type="protein sequence ID" value="AAV42978.1"/>
    <property type="molecule type" value="Genomic_DNA"/>
</dbReference>
<dbReference type="PATRIC" id="fig|272621.13.peg.1081"/>
<dbReference type="HOGENOM" id="CLU_088964_5_1_9"/>
<proteinExistence type="predicted"/>
<dbReference type="InterPro" id="IPR029039">
    <property type="entry name" value="Flavoprotein-like_sf"/>
</dbReference>
<dbReference type="KEGG" id="lac:LBA1137"/>
<dbReference type="InterPro" id="IPR003680">
    <property type="entry name" value="Flavodoxin_fold"/>
</dbReference>
<reference evidence="2 3" key="1">
    <citation type="journal article" date="2005" name="Proc. Natl. Acad. Sci. U.S.A.">
        <title>Complete genome sequence of the probiotic lactic acid bacterium Lactobacillus acidophilus NCFM.</title>
        <authorList>
            <person name="Altermann E."/>
            <person name="Russell W.M."/>
            <person name="Azcarate-Peril M.A."/>
            <person name="Barrangou R."/>
            <person name="Buck B.L."/>
            <person name="McAuliffe O."/>
            <person name="Souther N."/>
            <person name="Dobson A."/>
            <person name="Duong T."/>
            <person name="Callanan M."/>
            <person name="Lick S."/>
            <person name="Hamrick A."/>
            <person name="Cano R."/>
            <person name="Klaenhammer T.R."/>
        </authorList>
    </citation>
    <scope>NUCLEOTIDE SEQUENCE [LARGE SCALE GENOMIC DNA]</scope>
    <source>
        <strain evidence="3">ATCC 700396 / NCK56 / N2 / NCFM</strain>
    </source>
</reference>
<dbReference type="Pfam" id="PF02525">
    <property type="entry name" value="Flavodoxin_2"/>
    <property type="match status" value="1"/>
</dbReference>
<dbReference type="PANTHER" id="PTHR43741">
    <property type="entry name" value="FMN-DEPENDENT NADH-AZOREDUCTASE 1"/>
    <property type="match status" value="1"/>
</dbReference>
<gene>
    <name evidence="2" type="primary">acpD</name>
    <name evidence="2" type="ordered locus">LBA1137</name>
</gene>
<evidence type="ECO:0000313" key="2">
    <source>
        <dbReference type="EMBL" id="AAV42978.1"/>
    </source>
</evidence>
<evidence type="ECO:0000313" key="3">
    <source>
        <dbReference type="Proteomes" id="UP000006381"/>
    </source>
</evidence>
<dbReference type="PANTHER" id="PTHR43741:SF7">
    <property type="entry name" value="FMN-DEPENDENT NADH:QUINONE OXIDOREDUCTASE"/>
    <property type="match status" value="1"/>
</dbReference>
<dbReference type="eggNOG" id="COG1182">
    <property type="taxonomic scope" value="Bacteria"/>
</dbReference>
<feature type="domain" description="Flavodoxin-like fold" evidence="1">
    <location>
        <begin position="1"/>
        <end position="108"/>
    </location>
</feature>
<evidence type="ECO:0000259" key="1">
    <source>
        <dbReference type="Pfam" id="PF02525"/>
    </source>
</evidence>
<dbReference type="SUPFAM" id="SSF52218">
    <property type="entry name" value="Flavoproteins"/>
    <property type="match status" value="1"/>
</dbReference>